<dbReference type="NCBIfam" id="TIGR00229">
    <property type="entry name" value="sensory_box"/>
    <property type="match status" value="2"/>
</dbReference>
<reference evidence="7" key="1">
    <citation type="journal article" date="2019" name="Int. J. Syst. Evol. Microbiol.">
        <title>The Global Catalogue of Microorganisms (GCM) 10K type strain sequencing project: providing services to taxonomists for standard genome sequencing and annotation.</title>
        <authorList>
            <consortium name="The Broad Institute Genomics Platform"/>
            <consortium name="The Broad Institute Genome Sequencing Center for Infectious Disease"/>
            <person name="Wu L."/>
            <person name="Ma J."/>
        </authorList>
    </citation>
    <scope>NUCLEOTIDE SEQUENCE [LARGE SCALE GENOMIC DNA]</scope>
    <source>
        <strain evidence="7">JCM 18126</strain>
    </source>
</reference>
<dbReference type="SMART" id="SM00086">
    <property type="entry name" value="PAC"/>
    <property type="match status" value="2"/>
</dbReference>
<feature type="transmembrane region" description="Helical" evidence="1">
    <location>
        <begin position="115"/>
        <end position="137"/>
    </location>
</feature>
<dbReference type="SUPFAM" id="SSF55785">
    <property type="entry name" value="PYP-like sensor domain (PAS domain)"/>
    <property type="match status" value="3"/>
</dbReference>
<feature type="transmembrane region" description="Helical" evidence="1">
    <location>
        <begin position="66"/>
        <end position="85"/>
    </location>
</feature>
<feature type="domain" description="EAL" evidence="4">
    <location>
        <begin position="915"/>
        <end position="1170"/>
    </location>
</feature>
<dbReference type="Proteomes" id="UP001501195">
    <property type="component" value="Unassembled WGS sequence"/>
</dbReference>
<evidence type="ECO:0000313" key="7">
    <source>
        <dbReference type="Proteomes" id="UP001501195"/>
    </source>
</evidence>
<dbReference type="InterPro" id="IPR001633">
    <property type="entry name" value="EAL_dom"/>
</dbReference>
<dbReference type="InterPro" id="IPR029787">
    <property type="entry name" value="Nucleotide_cyclase"/>
</dbReference>
<proteinExistence type="predicted"/>
<dbReference type="Pfam" id="PF00989">
    <property type="entry name" value="PAS"/>
    <property type="match status" value="1"/>
</dbReference>
<keyword evidence="1" id="KW-0472">Membrane</keyword>
<feature type="transmembrane region" description="Helical" evidence="1">
    <location>
        <begin position="250"/>
        <end position="267"/>
    </location>
</feature>
<dbReference type="PROSITE" id="PS50887">
    <property type="entry name" value="GGDEF"/>
    <property type="match status" value="1"/>
</dbReference>
<gene>
    <name evidence="6" type="ORF">GCM10023225_30840</name>
</gene>
<dbReference type="InterPro" id="IPR000014">
    <property type="entry name" value="PAS"/>
</dbReference>
<dbReference type="PROSITE" id="PS50113">
    <property type="entry name" value="PAC"/>
    <property type="match status" value="2"/>
</dbReference>
<dbReference type="CDD" id="cd01948">
    <property type="entry name" value="EAL"/>
    <property type="match status" value="1"/>
</dbReference>
<dbReference type="SMART" id="SM00091">
    <property type="entry name" value="PAS"/>
    <property type="match status" value="3"/>
</dbReference>
<dbReference type="InterPro" id="IPR001610">
    <property type="entry name" value="PAC"/>
</dbReference>
<dbReference type="Gene3D" id="3.30.70.270">
    <property type="match status" value="1"/>
</dbReference>
<evidence type="ECO:0000256" key="1">
    <source>
        <dbReference type="SAM" id="Phobius"/>
    </source>
</evidence>
<dbReference type="InterPro" id="IPR013767">
    <property type="entry name" value="PAS_fold"/>
</dbReference>
<feature type="transmembrane region" description="Helical" evidence="1">
    <location>
        <begin position="274"/>
        <end position="292"/>
    </location>
</feature>
<dbReference type="SUPFAM" id="SSF55073">
    <property type="entry name" value="Nucleotide cyclase"/>
    <property type="match status" value="1"/>
</dbReference>
<feature type="transmembrane region" description="Helical" evidence="1">
    <location>
        <begin position="188"/>
        <end position="211"/>
    </location>
</feature>
<feature type="domain" description="PAS" evidence="2">
    <location>
        <begin position="472"/>
        <end position="521"/>
    </location>
</feature>
<dbReference type="SMART" id="SM00052">
    <property type="entry name" value="EAL"/>
    <property type="match status" value="1"/>
</dbReference>
<keyword evidence="1" id="KW-1133">Transmembrane helix</keyword>
<dbReference type="Pfam" id="PF08448">
    <property type="entry name" value="PAS_4"/>
    <property type="match status" value="1"/>
</dbReference>
<feature type="domain" description="PAS" evidence="2">
    <location>
        <begin position="608"/>
        <end position="660"/>
    </location>
</feature>
<dbReference type="InterPro" id="IPR000700">
    <property type="entry name" value="PAS-assoc_C"/>
</dbReference>
<dbReference type="PANTHER" id="PTHR44757:SF2">
    <property type="entry name" value="BIOFILM ARCHITECTURE MAINTENANCE PROTEIN MBAA"/>
    <property type="match status" value="1"/>
</dbReference>
<dbReference type="EMBL" id="BAABIL010000558">
    <property type="protein sequence ID" value="GAA4992626.1"/>
    <property type="molecule type" value="Genomic_DNA"/>
</dbReference>
<dbReference type="Pfam" id="PF00990">
    <property type="entry name" value="GGDEF"/>
    <property type="match status" value="1"/>
</dbReference>
<feature type="transmembrane region" description="Helical" evidence="1">
    <location>
        <begin position="223"/>
        <end position="244"/>
    </location>
</feature>
<dbReference type="PANTHER" id="PTHR44757">
    <property type="entry name" value="DIGUANYLATE CYCLASE DGCP"/>
    <property type="match status" value="1"/>
</dbReference>
<organism evidence="6 7">
    <name type="scientific">Kineococcus glutinatus</name>
    <dbReference type="NCBI Taxonomy" id="1070872"/>
    <lineage>
        <taxon>Bacteria</taxon>
        <taxon>Bacillati</taxon>
        <taxon>Actinomycetota</taxon>
        <taxon>Actinomycetes</taxon>
        <taxon>Kineosporiales</taxon>
        <taxon>Kineosporiaceae</taxon>
        <taxon>Kineococcus</taxon>
    </lineage>
</organism>
<evidence type="ECO:0000259" key="2">
    <source>
        <dbReference type="PROSITE" id="PS50112"/>
    </source>
</evidence>
<dbReference type="InterPro" id="IPR013656">
    <property type="entry name" value="PAS_4"/>
</dbReference>
<dbReference type="Gene3D" id="3.20.20.450">
    <property type="entry name" value="EAL domain"/>
    <property type="match status" value="1"/>
</dbReference>
<feature type="domain" description="GGDEF" evidence="5">
    <location>
        <begin position="769"/>
        <end position="901"/>
    </location>
</feature>
<feature type="transmembrane region" description="Helical" evidence="1">
    <location>
        <begin position="149"/>
        <end position="168"/>
    </location>
</feature>
<feature type="transmembrane region" description="Helical" evidence="1">
    <location>
        <begin position="92"/>
        <end position="109"/>
    </location>
</feature>
<dbReference type="NCBIfam" id="TIGR00254">
    <property type="entry name" value="GGDEF"/>
    <property type="match status" value="1"/>
</dbReference>
<protein>
    <recommendedName>
        <fullName evidence="8">PAS domain S-box-containing protein/diguanylate cyclase (GGDEF)-like protein</fullName>
    </recommendedName>
</protein>
<dbReference type="SUPFAM" id="SSF141868">
    <property type="entry name" value="EAL domain-like"/>
    <property type="match status" value="1"/>
</dbReference>
<sequence length="1189" mass="123649">MVHEDAARPGGSAAAPVAVPVPAVLPAWELGAVGARRLLLLRRPAFLLAFAAACFLGRATRPEPDLLAALWPASGVAFLWLASAWDDVRARALDTALIGATALVVTVLTDLSATLALPLAVANAVTPLVACAVHRALARAPGWPLRRPAHLGVLLLAALAGALASGLVGSTAFAVQQHAGAGELLAALGAWVLRVGVSTFVVAAVGLRLACCPPRAAPVGPGRAAEVVVIVALLVTGYVLVLRMDLPRPLSFVLLVLSVVVALRASATTTALHALLAAVLVAFATATGHGPFGVDGSGAGVLMAQAFTGACTGVSLLLALQHEERQALIDGLHEAHRRSVEQTELLDAVVRSIGDGVLVVDAAGHRLLDNPRAQQLLGVPGHAGGTDDWVGHYQLRHLDGRPMGAQELPLVRALAGEEVEGEARPGPGAVPADAVYRYTARPLPGAPGEHGAVVAFHDVTAARRDAAAVAGTRDLLAGVLAAATEQGVIATDPTGRIVHFNVGAQRLLGYSEAEVLGSSPLRWHDPAEVAHRAGELGIEPGFSVMVQEAVLGRAETNRWTYVTRDGRRLQVRLTTSAMRDEQQRITGFIGIATDVTEQQRAAAALAASEQRFRLAFESAPVGMALASLAPSLPGRLLQVNEALCRFTGRSAPDLVGRALLDFSDESAREEGLPHIVELVAGRVGSVRIEARFVRPDGTVVWGSCSAAALSPGEGERTVLILVEDVTARRQTEAALTRQALHDPLTGLPNRALLADRLEHALAETARSGQRAGLVYLDLDGFKAVNDTAGHAAGDELLVQAAARLQHCVRPADTVARIGGDEFAIVCPAVGGAAALRAVAQRALEELRRPFELRSGTASVSASVGATLAASGDGVEELLRVADATMYAVKNDGKDGVLVRDAAQDGQDGRAAGERSGRLLAELRAAVAGDELVLHGQPVVDLVSGRVLAVEALLRWRHPSRGLLPPVEFLDVAATDPVMDDVCRRVLGEACRMAAVWGEVLGAEAPAVHVNVSGRELRSGALARDVLAALQRYGLPADRLVLEVTEGLAPTLLDAMRHDVGALRERGVHLGVDDLGTGHSSLGRLSELPVDVLKVDASVVAGLGADPSCDAVVRAVVGIGRALGPVVVAEGVQTPQQADRLRRLGCDGAQGYLFSAPRPEGELLELLRGWPGRPPGTIVLPSDAPAREEG</sequence>
<dbReference type="SMART" id="SM00267">
    <property type="entry name" value="GGDEF"/>
    <property type="match status" value="1"/>
</dbReference>
<feature type="domain" description="PAC" evidence="3">
    <location>
        <begin position="686"/>
        <end position="737"/>
    </location>
</feature>
<evidence type="ECO:0008006" key="8">
    <source>
        <dbReference type="Google" id="ProtNLM"/>
    </source>
</evidence>
<feature type="transmembrane region" description="Helical" evidence="1">
    <location>
        <begin position="44"/>
        <end position="60"/>
    </location>
</feature>
<dbReference type="CDD" id="cd00130">
    <property type="entry name" value="PAS"/>
    <property type="match status" value="2"/>
</dbReference>
<dbReference type="CDD" id="cd01949">
    <property type="entry name" value="GGDEF"/>
    <property type="match status" value="1"/>
</dbReference>
<dbReference type="InterPro" id="IPR035965">
    <property type="entry name" value="PAS-like_dom_sf"/>
</dbReference>
<dbReference type="InterPro" id="IPR043128">
    <property type="entry name" value="Rev_trsase/Diguanyl_cyclase"/>
</dbReference>
<evidence type="ECO:0000259" key="4">
    <source>
        <dbReference type="PROSITE" id="PS50883"/>
    </source>
</evidence>
<evidence type="ECO:0000259" key="5">
    <source>
        <dbReference type="PROSITE" id="PS50887"/>
    </source>
</evidence>
<feature type="domain" description="PAC" evidence="3">
    <location>
        <begin position="555"/>
        <end position="607"/>
    </location>
</feature>
<name>A0ABP9IB57_9ACTN</name>
<dbReference type="InterPro" id="IPR035919">
    <property type="entry name" value="EAL_sf"/>
</dbReference>
<dbReference type="Pfam" id="PF00563">
    <property type="entry name" value="EAL"/>
    <property type="match status" value="1"/>
</dbReference>
<dbReference type="InterPro" id="IPR000160">
    <property type="entry name" value="GGDEF_dom"/>
</dbReference>
<dbReference type="RefSeq" id="WP_345713614.1">
    <property type="nucleotide sequence ID" value="NZ_BAABIL010000558.1"/>
</dbReference>
<comment type="caution">
    <text evidence="6">The sequence shown here is derived from an EMBL/GenBank/DDBJ whole genome shotgun (WGS) entry which is preliminary data.</text>
</comment>
<evidence type="ECO:0000313" key="6">
    <source>
        <dbReference type="EMBL" id="GAA4992626.1"/>
    </source>
</evidence>
<dbReference type="PROSITE" id="PS50883">
    <property type="entry name" value="EAL"/>
    <property type="match status" value="1"/>
</dbReference>
<accession>A0ABP9IB57</accession>
<keyword evidence="7" id="KW-1185">Reference proteome</keyword>
<dbReference type="InterPro" id="IPR052155">
    <property type="entry name" value="Biofilm_reg_signaling"/>
</dbReference>
<dbReference type="Pfam" id="PF13426">
    <property type="entry name" value="PAS_9"/>
    <property type="match status" value="1"/>
</dbReference>
<dbReference type="PROSITE" id="PS50112">
    <property type="entry name" value="PAS"/>
    <property type="match status" value="2"/>
</dbReference>
<keyword evidence="1" id="KW-0812">Transmembrane</keyword>
<dbReference type="Gene3D" id="3.30.450.20">
    <property type="entry name" value="PAS domain"/>
    <property type="match status" value="3"/>
</dbReference>
<evidence type="ECO:0000259" key="3">
    <source>
        <dbReference type="PROSITE" id="PS50113"/>
    </source>
</evidence>